<organism evidence="1">
    <name type="scientific">Vibrio cyclitrophicus</name>
    <dbReference type="NCBI Taxonomy" id="47951"/>
    <lineage>
        <taxon>Bacteria</taxon>
        <taxon>Pseudomonadati</taxon>
        <taxon>Pseudomonadota</taxon>
        <taxon>Gammaproteobacteria</taxon>
        <taxon>Vibrionales</taxon>
        <taxon>Vibrionaceae</taxon>
        <taxon>Vibrio</taxon>
    </lineage>
</organism>
<protein>
    <submittedName>
        <fullName evidence="1">Uncharacterized protein</fullName>
    </submittedName>
</protein>
<name>A0A7Z1MMK9_9VIBR</name>
<dbReference type="EMBL" id="MDBS01000003">
    <property type="protein sequence ID" value="PMP33021.1"/>
    <property type="molecule type" value="Genomic_DNA"/>
</dbReference>
<evidence type="ECO:0000313" key="1">
    <source>
        <dbReference type="EMBL" id="PMP33021.1"/>
    </source>
</evidence>
<comment type="caution">
    <text evidence="1">The sequence shown here is derived from an EMBL/GenBank/DDBJ whole genome shotgun (WGS) entry which is preliminary data.</text>
</comment>
<proteinExistence type="predicted"/>
<dbReference type="RefSeq" id="WP_154724234.1">
    <property type="nucleotide sequence ID" value="NZ_CP170590.1"/>
</dbReference>
<sequence>MNNNFLDYLSLGELSELMRQLRAEQIEFGGGSNLGLRQAINAGVKSGAIGTGSLITIAESMDGIDDLFSSDAVTPLNVRKGLRTWTDAFGNVQYDQGGFNPSPDLSRADQPQFNDVTLAKRRLVEQGGVLTDAQGNAKVDIQIFDELRQMDSERISETEALFAELEPTDNAMNPSGSIAVDSEWINTIERNGDGTTSVQTYSQKGVRTYTYPDASSNIFDSMNHAHRSGTSVGGAWHKEVKGSGLDELFTTN</sequence>
<reference evidence="1" key="1">
    <citation type="submission" date="2016-07" db="EMBL/GenBank/DDBJ databases">
        <authorList>
            <person name="Kauffman K."/>
            <person name="Arevalo P."/>
            <person name="Polz M.F."/>
        </authorList>
    </citation>
    <scope>NUCLEOTIDE SEQUENCE</scope>
    <source>
        <strain evidence="1">10N.222.46.E12</strain>
    </source>
</reference>
<gene>
    <name evidence="1" type="ORF">BCS90_09810</name>
</gene>
<reference evidence="1" key="2">
    <citation type="journal article" date="2018" name="Nature">
        <title>A major lineage of non-tailed dsDNA viruses as unrecognized killers of marine bacteria.</title>
        <authorList>
            <person name="Kauffman K.M."/>
            <person name="Hussain F.A."/>
            <person name="Yang J."/>
            <person name="Arevalo P."/>
            <person name="Brown J.M."/>
            <person name="Chang W.K."/>
            <person name="VanInsberghe D."/>
            <person name="Elsherbini J."/>
            <person name="Sharma R.S."/>
            <person name="Cutler M.B."/>
            <person name="Kelly L."/>
            <person name="Polz M.F."/>
        </authorList>
    </citation>
    <scope>NUCLEOTIDE SEQUENCE</scope>
    <source>
        <strain evidence="1">10N.222.46.E12</strain>
    </source>
</reference>
<dbReference type="AlphaFoldDB" id="A0A7Z1MMK9"/>
<accession>A0A7Z1MMK9</accession>